<accession>A0ABN1WA16</accession>
<organism evidence="2 3">
    <name type="scientific">Kitasatospora nipponensis</name>
    <dbReference type="NCBI Taxonomy" id="258049"/>
    <lineage>
        <taxon>Bacteria</taxon>
        <taxon>Bacillati</taxon>
        <taxon>Actinomycetota</taxon>
        <taxon>Actinomycetes</taxon>
        <taxon>Kitasatosporales</taxon>
        <taxon>Streptomycetaceae</taxon>
        <taxon>Kitasatospora</taxon>
    </lineage>
</organism>
<dbReference type="Proteomes" id="UP001500037">
    <property type="component" value="Unassembled WGS sequence"/>
</dbReference>
<sequence length="77" mass="8333">MGVDQAGQQRALAEVGEVRVARQQRAVRGDLLDPPVADQHVGGALTVGEDHATGTDHRRRLLHQDLRTGLLYGWLGA</sequence>
<evidence type="ECO:0000313" key="3">
    <source>
        <dbReference type="Proteomes" id="UP001500037"/>
    </source>
</evidence>
<name>A0ABN1WA16_9ACTN</name>
<dbReference type="EMBL" id="BAAALF010000041">
    <property type="protein sequence ID" value="GAA1237068.1"/>
    <property type="molecule type" value="Genomic_DNA"/>
</dbReference>
<proteinExistence type="predicted"/>
<evidence type="ECO:0000313" key="2">
    <source>
        <dbReference type="EMBL" id="GAA1237068.1"/>
    </source>
</evidence>
<comment type="caution">
    <text evidence="2">The sequence shown here is derived from an EMBL/GenBank/DDBJ whole genome shotgun (WGS) entry which is preliminary data.</text>
</comment>
<gene>
    <name evidence="2" type="ORF">GCM10009665_28980</name>
</gene>
<protein>
    <submittedName>
        <fullName evidence="2">Uncharacterized protein</fullName>
    </submittedName>
</protein>
<evidence type="ECO:0000256" key="1">
    <source>
        <dbReference type="SAM" id="MobiDB-lite"/>
    </source>
</evidence>
<feature type="region of interest" description="Disordered" evidence="1">
    <location>
        <begin position="31"/>
        <end position="55"/>
    </location>
</feature>
<reference evidence="2 3" key="1">
    <citation type="journal article" date="2019" name="Int. J. Syst. Evol. Microbiol.">
        <title>The Global Catalogue of Microorganisms (GCM) 10K type strain sequencing project: providing services to taxonomists for standard genome sequencing and annotation.</title>
        <authorList>
            <consortium name="The Broad Institute Genomics Platform"/>
            <consortium name="The Broad Institute Genome Sequencing Center for Infectious Disease"/>
            <person name="Wu L."/>
            <person name="Ma J."/>
        </authorList>
    </citation>
    <scope>NUCLEOTIDE SEQUENCE [LARGE SCALE GENOMIC DNA]</scope>
    <source>
        <strain evidence="2 3">JCM 13004</strain>
    </source>
</reference>
<keyword evidence="3" id="KW-1185">Reference proteome</keyword>